<evidence type="ECO:0000313" key="3">
    <source>
        <dbReference type="Proteomes" id="UP000019205"/>
    </source>
</evidence>
<gene>
    <name evidence="2" type="ORF">KT71_15551</name>
</gene>
<evidence type="ECO:0000256" key="1">
    <source>
        <dbReference type="SAM" id="Phobius"/>
    </source>
</evidence>
<dbReference type="HOGENOM" id="CLU_3328280_0_0_6"/>
<organism evidence="2 3">
    <name type="scientific">Congregibacter litoralis KT71</name>
    <dbReference type="NCBI Taxonomy" id="314285"/>
    <lineage>
        <taxon>Bacteria</taxon>
        <taxon>Pseudomonadati</taxon>
        <taxon>Pseudomonadota</taxon>
        <taxon>Gammaproteobacteria</taxon>
        <taxon>Cellvibrionales</taxon>
        <taxon>Halieaceae</taxon>
        <taxon>Congregibacter</taxon>
    </lineage>
</organism>
<dbReference type="EMBL" id="AAOA02000001">
    <property type="protein sequence ID" value="EAQ99098.2"/>
    <property type="molecule type" value="Genomic_DNA"/>
</dbReference>
<protein>
    <submittedName>
        <fullName evidence="2">Uncharacterized protein</fullName>
    </submittedName>
</protein>
<dbReference type="eggNOG" id="ENOG502ZR4P">
    <property type="taxonomic scope" value="Bacteria"/>
</dbReference>
<dbReference type="RefSeq" id="WP_023659556.1">
    <property type="nucleotide sequence ID" value="NZ_CM002299.1"/>
</dbReference>
<keyword evidence="3" id="KW-1185">Reference proteome</keyword>
<accession>A4A4I2</accession>
<keyword evidence="1" id="KW-0812">Transmembrane</keyword>
<keyword evidence="1" id="KW-1133">Transmembrane helix</keyword>
<comment type="caution">
    <text evidence="2">The sequence shown here is derived from an EMBL/GenBank/DDBJ whole genome shotgun (WGS) entry which is preliminary data.</text>
</comment>
<reference evidence="2 3" key="1">
    <citation type="journal article" date="2007" name="Proc. Natl. Acad. Sci. U.S.A.">
        <title>Characterization of a marine gammaproteobacterium capable of aerobic anoxygenic photosynthesis.</title>
        <authorList>
            <person name="Fuchs B.M."/>
            <person name="Spring S."/>
            <person name="Teeling H."/>
            <person name="Quast C."/>
            <person name="Wulf J."/>
            <person name="Schattenhofer M."/>
            <person name="Yan S."/>
            <person name="Ferriera S."/>
            <person name="Johnson J."/>
            <person name="Glockner F.O."/>
            <person name="Amann R."/>
        </authorList>
    </citation>
    <scope>NUCLEOTIDE SEQUENCE [LARGE SCALE GENOMIC DNA]</scope>
    <source>
        <strain evidence="2">KT71</strain>
    </source>
</reference>
<keyword evidence="1" id="KW-0472">Membrane</keyword>
<sequence>MMASSGPQKSNSKADAVATVVIMTVVVATVSFWLAGMPG</sequence>
<name>A4A4I2_9GAMM</name>
<evidence type="ECO:0000313" key="2">
    <source>
        <dbReference type="EMBL" id="EAQ99098.2"/>
    </source>
</evidence>
<dbReference type="Proteomes" id="UP000019205">
    <property type="component" value="Chromosome"/>
</dbReference>
<dbReference type="AlphaFoldDB" id="A4A4I2"/>
<reference evidence="2 3" key="2">
    <citation type="journal article" date="2009" name="PLoS ONE">
        <title>The photosynthetic apparatus and its regulation in the aerobic gammaproteobacterium Congregibacter litoralis gen. nov., sp. nov.</title>
        <authorList>
            <person name="Spring S."/>
            <person name="Lunsdorf H."/>
            <person name="Fuchs B.M."/>
            <person name="Tindall B.J."/>
        </authorList>
    </citation>
    <scope>NUCLEOTIDE SEQUENCE [LARGE SCALE GENOMIC DNA]</scope>
    <source>
        <strain evidence="2">KT71</strain>
    </source>
</reference>
<feature type="transmembrane region" description="Helical" evidence="1">
    <location>
        <begin position="16"/>
        <end position="35"/>
    </location>
</feature>
<proteinExistence type="predicted"/>